<feature type="transmembrane region" description="Helical" evidence="10">
    <location>
        <begin position="271"/>
        <end position="288"/>
    </location>
</feature>
<dbReference type="PIRSF" id="PIRSF002869">
    <property type="entry name" value="MviN"/>
    <property type="match status" value="1"/>
</dbReference>
<feature type="transmembrane region" description="Helical" evidence="10">
    <location>
        <begin position="481"/>
        <end position="506"/>
    </location>
</feature>
<dbReference type="Pfam" id="PF03023">
    <property type="entry name" value="MurJ"/>
    <property type="match status" value="1"/>
</dbReference>
<comment type="pathway">
    <text evidence="10">Cell wall biogenesis; peptidoglycan biosynthesis.</text>
</comment>
<feature type="transmembrane region" description="Helical" evidence="10">
    <location>
        <begin position="412"/>
        <end position="431"/>
    </location>
</feature>
<feature type="transmembrane region" description="Helical" evidence="10">
    <location>
        <begin position="90"/>
        <end position="114"/>
    </location>
</feature>
<dbReference type="GO" id="GO:0005886">
    <property type="term" value="C:plasma membrane"/>
    <property type="evidence" value="ECO:0007669"/>
    <property type="project" value="UniProtKB-SubCell"/>
</dbReference>
<dbReference type="RefSeq" id="WP_106892127.1">
    <property type="nucleotide sequence ID" value="NZ_CP027860.1"/>
</dbReference>
<evidence type="ECO:0000256" key="6">
    <source>
        <dbReference type="ARBA" id="ARBA00022989"/>
    </source>
</evidence>
<dbReference type="CDD" id="cd13123">
    <property type="entry name" value="MATE_MurJ_like"/>
    <property type="match status" value="1"/>
</dbReference>
<dbReference type="GO" id="GO:0071555">
    <property type="term" value="P:cell wall organization"/>
    <property type="evidence" value="ECO:0007669"/>
    <property type="project" value="UniProtKB-UniRule"/>
</dbReference>
<feature type="transmembrane region" description="Helical" evidence="10">
    <location>
        <begin position="451"/>
        <end position="469"/>
    </location>
</feature>
<accession>A0A2P1PTN0</accession>
<dbReference type="InterPro" id="IPR051050">
    <property type="entry name" value="Lipid_II_flippase_MurJ/MviN"/>
</dbReference>
<dbReference type="EMBL" id="CP027860">
    <property type="protein sequence ID" value="AVP98207.1"/>
    <property type="molecule type" value="Genomic_DNA"/>
</dbReference>
<feature type="transmembrane region" description="Helical" evidence="10">
    <location>
        <begin position="309"/>
        <end position="329"/>
    </location>
</feature>
<evidence type="ECO:0000256" key="2">
    <source>
        <dbReference type="ARBA" id="ARBA00022475"/>
    </source>
</evidence>
<evidence type="ECO:0000256" key="3">
    <source>
        <dbReference type="ARBA" id="ARBA00022692"/>
    </source>
</evidence>
<evidence type="ECO:0000256" key="5">
    <source>
        <dbReference type="ARBA" id="ARBA00022984"/>
    </source>
</evidence>
<evidence type="ECO:0000256" key="9">
    <source>
        <dbReference type="ARBA" id="ARBA00061532"/>
    </source>
</evidence>
<feature type="transmembrane region" description="Helical" evidence="10">
    <location>
        <begin position="134"/>
        <end position="154"/>
    </location>
</feature>
<evidence type="ECO:0000313" key="13">
    <source>
        <dbReference type="Proteomes" id="UP000241074"/>
    </source>
</evidence>
<keyword evidence="10 11" id="KW-0813">Transport</keyword>
<comment type="function">
    <text evidence="8 10 11">Involved in peptidoglycan biosynthesis. Transports lipid-linked peptidoglycan precursors from the inner to the outer leaflet of the cytoplasmic membrane.</text>
</comment>
<keyword evidence="5 10" id="KW-0573">Peptidoglycan synthesis</keyword>
<proteinExistence type="inferred from homology"/>
<dbReference type="KEGG" id="xba:C7S18_13840"/>
<keyword evidence="4 10" id="KW-0133">Cell shape</keyword>
<evidence type="ECO:0000256" key="11">
    <source>
        <dbReference type="PIRNR" id="PIRNR002869"/>
    </source>
</evidence>
<feature type="transmembrane region" description="Helical" evidence="10">
    <location>
        <begin position="349"/>
        <end position="374"/>
    </location>
</feature>
<evidence type="ECO:0000256" key="4">
    <source>
        <dbReference type="ARBA" id="ARBA00022960"/>
    </source>
</evidence>
<feature type="transmembrane region" description="Helical" evidence="10">
    <location>
        <begin position="188"/>
        <end position="208"/>
    </location>
</feature>
<dbReference type="GO" id="GO:0008360">
    <property type="term" value="P:regulation of cell shape"/>
    <property type="evidence" value="ECO:0007669"/>
    <property type="project" value="UniProtKB-UniRule"/>
</dbReference>
<comment type="subcellular location">
    <subcellularLocation>
        <location evidence="10">Cell inner membrane</location>
        <topology evidence="10">Multi-pass membrane protein</topology>
    </subcellularLocation>
    <subcellularLocation>
        <location evidence="1">Cell membrane</location>
        <topology evidence="1">Multi-pass membrane protein</topology>
    </subcellularLocation>
</comment>
<evidence type="ECO:0000256" key="10">
    <source>
        <dbReference type="HAMAP-Rule" id="MF_02078"/>
    </source>
</evidence>
<sequence length="528" mass="57102">MKLLRSSLVFSFFTLLSRLAGFARDALQASLFGAGPAVSAFVVAYRIPNYLRRIFAEGSFASAFVPVLSELRQKGDQKALQDFLDHIAGALLAAVVVVTGLGMLLSPLLARLFLILAGDHGAQTELVADMLRITFPYLTFISMTALAGSVLNSFRHFGLPAFAPVLHNLSVIFAMLVLARYFAVPEKALAFGVVIAGAAQMLLLWPAMRRLGVMPRFRFNRQHEGVKRVFKLMLPTIFSSSVAQINLLVGTIFAAALAVQAQSWLYYSDRLVEFPLGLFGVAIGTVILPHLSARFADTDHAGFAAAMNWGLRAVLLIAIPAAVGLASVAEPLTATLFGYGKFKAEDVQMTAISVQMMCLGIPAFMASKVLLPAFYARQDTRTPMRIAVHTVIANVVLTILIVTPLWKLGVPRAHAGIACATAMAGTLNAWWLYRNLRQQGLYIAGTDLHRFALKAMLAAVAMAIALHVLRPLVGDLMALHWSNRLLACLCLVAAGALVFTLCGLAFGIRARDLREPVSKADPATRVEQ</sequence>
<dbReference type="PANTHER" id="PTHR47019">
    <property type="entry name" value="LIPID II FLIPPASE MURJ"/>
    <property type="match status" value="1"/>
</dbReference>
<dbReference type="NCBIfam" id="TIGR01695">
    <property type="entry name" value="murJ_mviN"/>
    <property type="match status" value="1"/>
</dbReference>
<evidence type="ECO:0000256" key="7">
    <source>
        <dbReference type="ARBA" id="ARBA00023136"/>
    </source>
</evidence>
<dbReference type="GO" id="GO:0034204">
    <property type="term" value="P:lipid translocation"/>
    <property type="evidence" value="ECO:0007669"/>
    <property type="project" value="TreeGrafter"/>
</dbReference>
<comment type="similarity">
    <text evidence="9 10 11">Belongs to the MurJ/MviN family.</text>
</comment>
<evidence type="ECO:0000256" key="8">
    <source>
        <dbReference type="ARBA" id="ARBA00060041"/>
    </source>
</evidence>
<keyword evidence="6 10" id="KW-1133">Transmembrane helix</keyword>
<feature type="transmembrane region" description="Helical" evidence="10">
    <location>
        <begin position="229"/>
        <end position="259"/>
    </location>
</feature>
<gene>
    <name evidence="12" type="primary">mviN</name>
    <name evidence="10" type="synonym">murJ</name>
    <name evidence="12" type="ORF">C7S18_13840</name>
</gene>
<dbReference type="AlphaFoldDB" id="A0A2P1PTN0"/>
<dbReference type="GO" id="GO:0009252">
    <property type="term" value="P:peptidoglycan biosynthetic process"/>
    <property type="evidence" value="ECO:0007669"/>
    <property type="project" value="UniProtKB-UniRule"/>
</dbReference>
<dbReference type="PRINTS" id="PR01806">
    <property type="entry name" value="VIRFACTRMVIN"/>
</dbReference>
<keyword evidence="3 10" id="KW-0812">Transmembrane</keyword>
<feature type="transmembrane region" description="Helical" evidence="10">
    <location>
        <begin position="161"/>
        <end position="182"/>
    </location>
</feature>
<dbReference type="GO" id="GO:0015648">
    <property type="term" value="F:lipid-linked peptidoglycan transporter activity"/>
    <property type="evidence" value="ECO:0007669"/>
    <property type="project" value="UniProtKB-UniRule"/>
</dbReference>
<dbReference type="OrthoDB" id="9816572at2"/>
<organism evidence="12 13">
    <name type="scientific">Ahniella affigens</name>
    <dbReference type="NCBI Taxonomy" id="2021234"/>
    <lineage>
        <taxon>Bacteria</taxon>
        <taxon>Pseudomonadati</taxon>
        <taxon>Pseudomonadota</taxon>
        <taxon>Gammaproteobacteria</taxon>
        <taxon>Lysobacterales</taxon>
        <taxon>Rhodanobacteraceae</taxon>
        <taxon>Ahniella</taxon>
    </lineage>
</organism>
<keyword evidence="10" id="KW-0997">Cell inner membrane</keyword>
<dbReference type="InterPro" id="IPR004268">
    <property type="entry name" value="MurJ"/>
</dbReference>
<dbReference type="HAMAP" id="MF_02078">
    <property type="entry name" value="MurJ_MviN"/>
    <property type="match status" value="1"/>
</dbReference>
<keyword evidence="7 10" id="KW-0472">Membrane</keyword>
<feature type="transmembrane region" description="Helical" evidence="10">
    <location>
        <begin position="386"/>
        <end position="406"/>
    </location>
</feature>
<keyword evidence="13" id="KW-1185">Reference proteome</keyword>
<evidence type="ECO:0000313" key="12">
    <source>
        <dbReference type="EMBL" id="AVP98207.1"/>
    </source>
</evidence>
<reference evidence="12 13" key="2">
    <citation type="submission" date="2018-03" db="EMBL/GenBank/DDBJ databases">
        <authorList>
            <person name="Keele B.F."/>
        </authorList>
    </citation>
    <scope>NUCLEOTIDE SEQUENCE [LARGE SCALE GENOMIC DNA]</scope>
    <source>
        <strain evidence="12 13">D13</strain>
    </source>
</reference>
<dbReference type="PANTHER" id="PTHR47019:SF1">
    <property type="entry name" value="LIPID II FLIPPASE MURJ"/>
    <property type="match status" value="1"/>
</dbReference>
<name>A0A2P1PTN0_9GAMM</name>
<keyword evidence="2 10" id="KW-1003">Cell membrane</keyword>
<protein>
    <recommendedName>
        <fullName evidence="10">Probable lipid II flippase MurJ</fullName>
    </recommendedName>
</protein>
<keyword evidence="10 11" id="KW-0961">Cell wall biogenesis/degradation</keyword>
<dbReference type="UniPathway" id="UPA00219"/>
<evidence type="ECO:0000256" key="1">
    <source>
        <dbReference type="ARBA" id="ARBA00004651"/>
    </source>
</evidence>
<reference evidence="12 13" key="1">
    <citation type="submission" date="2018-03" db="EMBL/GenBank/DDBJ databases">
        <title>Ahniella affigens gen. nov., sp. nov., a gammaproteobacterium isolated from sandy soil near a stream.</title>
        <authorList>
            <person name="Ko Y."/>
            <person name="Kim J.-H."/>
        </authorList>
    </citation>
    <scope>NUCLEOTIDE SEQUENCE [LARGE SCALE GENOMIC DNA]</scope>
    <source>
        <strain evidence="12 13">D13</strain>
    </source>
</reference>
<dbReference type="Proteomes" id="UP000241074">
    <property type="component" value="Chromosome"/>
</dbReference>